<organism evidence="1 2">
    <name type="scientific">Pseudolactococcus insecticola</name>
    <dbReference type="NCBI Taxonomy" id="2709158"/>
    <lineage>
        <taxon>Bacteria</taxon>
        <taxon>Bacillati</taxon>
        <taxon>Bacillota</taxon>
        <taxon>Bacilli</taxon>
        <taxon>Lactobacillales</taxon>
        <taxon>Streptococcaceae</taxon>
        <taxon>Pseudolactococcus</taxon>
    </lineage>
</organism>
<accession>A0A6A0B7U7</accession>
<evidence type="ECO:0000313" key="1">
    <source>
        <dbReference type="EMBL" id="GFH39857.1"/>
    </source>
</evidence>
<comment type="caution">
    <text evidence="1">The sequence shown here is derived from an EMBL/GenBank/DDBJ whole genome shotgun (WGS) entry which is preliminary data.</text>
</comment>
<evidence type="ECO:0000313" key="2">
    <source>
        <dbReference type="Proteomes" id="UP000475928"/>
    </source>
</evidence>
<sequence length="145" mass="16481">MNNLTKYEGAKRTTNGKTVRIDHETIKPQWFEESEKEIIIFEKVLEHDNYKAYFALDWLDKHVTIKSVAQEDEKAPAADVSVDDTQLATFASETPESDSDESDVVEKQDLSKLSYQELRKLAKSKGLTFEKAPKTDELLKALEGA</sequence>
<reference evidence="1 2" key="1">
    <citation type="submission" date="2020-02" db="EMBL/GenBank/DDBJ databases">
        <title>Draft genome sequence of Lactococcus sp. Hs20B0-1.</title>
        <authorList>
            <person name="Noda S."/>
            <person name="Yuki M."/>
            <person name="Ohkuma M."/>
        </authorList>
    </citation>
    <scope>NUCLEOTIDE SEQUENCE [LARGE SCALE GENOMIC DNA]</scope>
    <source>
        <strain evidence="1 2">Hs20B0-1</strain>
    </source>
</reference>
<gene>
    <name evidence="1" type="ORF">Hs20B_02550</name>
</gene>
<dbReference type="RefSeq" id="WP_172354826.1">
    <property type="nucleotide sequence ID" value="NZ_BLLH01000001.1"/>
</dbReference>
<protein>
    <submittedName>
        <fullName evidence="1">Uncharacterized protein</fullName>
    </submittedName>
</protein>
<proteinExistence type="predicted"/>
<name>A0A6A0B7U7_9LACT</name>
<dbReference type="Proteomes" id="UP000475928">
    <property type="component" value="Unassembled WGS sequence"/>
</dbReference>
<keyword evidence="2" id="KW-1185">Reference proteome</keyword>
<dbReference type="EMBL" id="BLLH01000001">
    <property type="protein sequence ID" value="GFH39857.1"/>
    <property type="molecule type" value="Genomic_DNA"/>
</dbReference>
<dbReference type="AlphaFoldDB" id="A0A6A0B7U7"/>